<keyword evidence="5" id="KW-0812">Transmembrane</keyword>
<dbReference type="PANTHER" id="PTHR45138">
    <property type="entry name" value="REGULATORY COMPONENTS OF SENSORY TRANSDUCTION SYSTEM"/>
    <property type="match status" value="1"/>
</dbReference>
<evidence type="ECO:0000256" key="3">
    <source>
        <dbReference type="ARBA" id="ARBA00012528"/>
    </source>
</evidence>
<dbReference type="SUPFAM" id="SSF55073">
    <property type="entry name" value="Nucleotide cyclase"/>
    <property type="match status" value="1"/>
</dbReference>
<keyword evidence="5" id="KW-0472">Membrane</keyword>
<keyword evidence="8" id="KW-1185">Reference proteome</keyword>
<evidence type="ECO:0000256" key="1">
    <source>
        <dbReference type="ARBA" id="ARBA00001946"/>
    </source>
</evidence>
<dbReference type="RefSeq" id="WP_039346061.1">
    <property type="nucleotide sequence ID" value="NZ_JSXC01000011.1"/>
</dbReference>
<dbReference type="OrthoDB" id="9812260at2"/>
<evidence type="ECO:0000313" key="7">
    <source>
        <dbReference type="EMBL" id="KHN54674.1"/>
    </source>
</evidence>
<sequence>MSASSPTFLMVDVRRSGLRFSQRVYIPRITGTILCCLFISSVLITKPVSMLVWGGLFLNALVWPHVAYMLSRWSSDPMECEKRNLLFDVIFGGIWIGLMGVNLLPSALIVAMVGMNSTAGGGIKLFVQGIVLQCIACILVLVLFSVPVSLDTTPMQLYACLPMLLIYPISLGYVTYTTALKLAEHKRMLMEVSIHDGMTNLYNRHHWERLLKHEYDICQRYRRTATLVLFDIDHFKAFNDNFGHNVGDQAILLLARELTSGFRETDVIGRFGGDEFAVILPQTHAGDALEVVNRIRESLSLKFLNQTPQLAVFVSVGIAEISSEMEQYIDWLKAADMALYRAKNKGRRRTEVAEHIGR</sequence>
<dbReference type="EMBL" id="JSXC01000011">
    <property type="protein sequence ID" value="KHN54674.1"/>
    <property type="molecule type" value="Genomic_DNA"/>
</dbReference>
<comment type="pathway">
    <text evidence="2">Purine metabolism; 3',5'-cyclic di-GMP biosynthesis.</text>
</comment>
<proteinExistence type="predicted"/>
<comment type="caution">
    <text evidence="7">The sequence shown here is derived from an EMBL/GenBank/DDBJ whole genome shotgun (WGS) entry which is preliminary data.</text>
</comment>
<dbReference type="GO" id="GO:0043709">
    <property type="term" value="P:cell adhesion involved in single-species biofilm formation"/>
    <property type="evidence" value="ECO:0007669"/>
    <property type="project" value="TreeGrafter"/>
</dbReference>
<dbReference type="CDD" id="cd01949">
    <property type="entry name" value="GGDEF"/>
    <property type="match status" value="1"/>
</dbReference>
<feature type="transmembrane region" description="Helical" evidence="5">
    <location>
        <begin position="156"/>
        <end position="180"/>
    </location>
</feature>
<evidence type="ECO:0000313" key="8">
    <source>
        <dbReference type="Proteomes" id="UP000053038"/>
    </source>
</evidence>
<feature type="transmembrane region" description="Helical" evidence="5">
    <location>
        <begin position="25"/>
        <end position="44"/>
    </location>
</feature>
<dbReference type="AlphaFoldDB" id="A0A7V8IL78"/>
<dbReference type="EC" id="2.7.7.65" evidence="3"/>
<evidence type="ECO:0000259" key="6">
    <source>
        <dbReference type="PROSITE" id="PS50887"/>
    </source>
</evidence>
<reference evidence="7 8" key="1">
    <citation type="submission" date="2014-10" db="EMBL/GenBank/DDBJ databases">
        <title>Genome sequence of Pectobacterium carotovorum M022.</title>
        <authorList>
            <person name="Chan K.-G."/>
            <person name="Tan W.-S."/>
        </authorList>
    </citation>
    <scope>NUCLEOTIDE SEQUENCE [LARGE SCALE GENOMIC DNA]</scope>
    <source>
        <strain evidence="7 8">M022</strain>
    </source>
</reference>
<dbReference type="InterPro" id="IPR000160">
    <property type="entry name" value="GGDEF_dom"/>
</dbReference>
<dbReference type="InterPro" id="IPR029787">
    <property type="entry name" value="Nucleotide_cyclase"/>
</dbReference>
<dbReference type="PROSITE" id="PS50887">
    <property type="entry name" value="GGDEF"/>
    <property type="match status" value="1"/>
</dbReference>
<feature type="transmembrane region" description="Helical" evidence="5">
    <location>
        <begin position="51"/>
        <end position="70"/>
    </location>
</feature>
<dbReference type="InterPro" id="IPR043128">
    <property type="entry name" value="Rev_trsase/Diguanyl_cyclase"/>
</dbReference>
<gene>
    <name evidence="7" type="ORF">OI69_03205</name>
</gene>
<dbReference type="PANTHER" id="PTHR45138:SF24">
    <property type="entry name" value="DIGUANYLATE CYCLASE DGCC-RELATED"/>
    <property type="match status" value="1"/>
</dbReference>
<feature type="transmembrane region" description="Helical" evidence="5">
    <location>
        <begin position="90"/>
        <end position="113"/>
    </location>
</feature>
<feature type="transmembrane region" description="Helical" evidence="5">
    <location>
        <begin position="125"/>
        <end position="144"/>
    </location>
</feature>
<comment type="catalytic activity">
    <reaction evidence="4">
        <text>2 GTP = 3',3'-c-di-GMP + 2 diphosphate</text>
        <dbReference type="Rhea" id="RHEA:24898"/>
        <dbReference type="ChEBI" id="CHEBI:33019"/>
        <dbReference type="ChEBI" id="CHEBI:37565"/>
        <dbReference type="ChEBI" id="CHEBI:58805"/>
        <dbReference type="EC" id="2.7.7.65"/>
    </reaction>
</comment>
<dbReference type="FunFam" id="3.30.70.270:FF:000001">
    <property type="entry name" value="Diguanylate cyclase domain protein"/>
    <property type="match status" value="1"/>
</dbReference>
<organism evidence="7 8">
    <name type="scientific">Pectobacterium fontis</name>
    <dbReference type="NCBI Taxonomy" id="2558042"/>
    <lineage>
        <taxon>Bacteria</taxon>
        <taxon>Pseudomonadati</taxon>
        <taxon>Pseudomonadota</taxon>
        <taxon>Gammaproteobacteria</taxon>
        <taxon>Enterobacterales</taxon>
        <taxon>Pectobacteriaceae</taxon>
        <taxon>Pectobacterium</taxon>
    </lineage>
</organism>
<dbReference type="Gene3D" id="3.30.70.270">
    <property type="match status" value="1"/>
</dbReference>
<evidence type="ECO:0000256" key="4">
    <source>
        <dbReference type="ARBA" id="ARBA00034247"/>
    </source>
</evidence>
<dbReference type="GO" id="GO:1902201">
    <property type="term" value="P:negative regulation of bacterial-type flagellum-dependent cell motility"/>
    <property type="evidence" value="ECO:0007669"/>
    <property type="project" value="TreeGrafter"/>
</dbReference>
<protein>
    <recommendedName>
        <fullName evidence="3">diguanylate cyclase</fullName>
        <ecNumber evidence="3">2.7.7.65</ecNumber>
    </recommendedName>
</protein>
<evidence type="ECO:0000256" key="5">
    <source>
        <dbReference type="SAM" id="Phobius"/>
    </source>
</evidence>
<dbReference type="InterPro" id="IPR007894">
    <property type="entry name" value="MASE2"/>
</dbReference>
<dbReference type="Proteomes" id="UP000053038">
    <property type="component" value="Unassembled WGS sequence"/>
</dbReference>
<dbReference type="NCBIfam" id="TIGR00254">
    <property type="entry name" value="GGDEF"/>
    <property type="match status" value="1"/>
</dbReference>
<dbReference type="SMART" id="SM00267">
    <property type="entry name" value="GGDEF"/>
    <property type="match status" value="1"/>
</dbReference>
<dbReference type="GO" id="GO:0052621">
    <property type="term" value="F:diguanylate cyclase activity"/>
    <property type="evidence" value="ECO:0007669"/>
    <property type="project" value="UniProtKB-EC"/>
</dbReference>
<accession>A0A7V8IL78</accession>
<keyword evidence="5" id="KW-1133">Transmembrane helix</keyword>
<comment type="cofactor">
    <cofactor evidence="1">
        <name>Mg(2+)</name>
        <dbReference type="ChEBI" id="CHEBI:18420"/>
    </cofactor>
</comment>
<dbReference type="Pfam" id="PF00990">
    <property type="entry name" value="GGDEF"/>
    <property type="match status" value="1"/>
</dbReference>
<dbReference type="GO" id="GO:0005886">
    <property type="term" value="C:plasma membrane"/>
    <property type="evidence" value="ECO:0007669"/>
    <property type="project" value="TreeGrafter"/>
</dbReference>
<dbReference type="Pfam" id="PF05230">
    <property type="entry name" value="MASE2"/>
    <property type="match status" value="1"/>
</dbReference>
<evidence type="ECO:0000256" key="2">
    <source>
        <dbReference type="ARBA" id="ARBA00004665"/>
    </source>
</evidence>
<name>A0A7V8IL78_9GAMM</name>
<feature type="domain" description="GGDEF" evidence="6">
    <location>
        <begin position="223"/>
        <end position="355"/>
    </location>
</feature>
<dbReference type="InterPro" id="IPR050469">
    <property type="entry name" value="Diguanylate_Cyclase"/>
</dbReference>